<reference evidence="1 2" key="1">
    <citation type="journal article" date="2023" name="BMC Biotechnol.">
        <title>Vitis rotundifolia cv Carlos genome sequencing.</title>
        <authorList>
            <person name="Huff M."/>
            <person name="Hulse-Kemp A."/>
            <person name="Scheffler B."/>
            <person name="Youngblood R."/>
            <person name="Simpson S."/>
            <person name="Babiker E."/>
            <person name="Staton M."/>
        </authorList>
    </citation>
    <scope>NUCLEOTIDE SEQUENCE [LARGE SCALE GENOMIC DNA]</scope>
    <source>
        <tissue evidence="1">Leaf</tissue>
    </source>
</reference>
<protein>
    <submittedName>
        <fullName evidence="1">Uncharacterized protein</fullName>
    </submittedName>
</protein>
<comment type="caution">
    <text evidence="1">The sequence shown here is derived from an EMBL/GenBank/DDBJ whole genome shotgun (WGS) entry which is preliminary data.</text>
</comment>
<dbReference type="AlphaFoldDB" id="A0AA38ZC07"/>
<evidence type="ECO:0000313" key="2">
    <source>
        <dbReference type="Proteomes" id="UP001168098"/>
    </source>
</evidence>
<gene>
    <name evidence="1" type="ORF">PVL29_015239</name>
</gene>
<keyword evidence="2" id="KW-1185">Reference proteome</keyword>
<dbReference type="Proteomes" id="UP001168098">
    <property type="component" value="Unassembled WGS sequence"/>
</dbReference>
<organism evidence="1 2">
    <name type="scientific">Vitis rotundifolia</name>
    <name type="common">Muscadine grape</name>
    <dbReference type="NCBI Taxonomy" id="103349"/>
    <lineage>
        <taxon>Eukaryota</taxon>
        <taxon>Viridiplantae</taxon>
        <taxon>Streptophyta</taxon>
        <taxon>Embryophyta</taxon>
        <taxon>Tracheophyta</taxon>
        <taxon>Spermatophyta</taxon>
        <taxon>Magnoliopsida</taxon>
        <taxon>eudicotyledons</taxon>
        <taxon>Gunneridae</taxon>
        <taxon>Pentapetalae</taxon>
        <taxon>rosids</taxon>
        <taxon>Vitales</taxon>
        <taxon>Vitaceae</taxon>
        <taxon>Viteae</taxon>
        <taxon>Vitis</taxon>
    </lineage>
</organism>
<dbReference type="EMBL" id="JARBHA010000012">
    <property type="protein sequence ID" value="KAJ9686238.1"/>
    <property type="molecule type" value="Genomic_DNA"/>
</dbReference>
<sequence length="115" mass="12724">MHSSTFTVNWCTERMALYGSASVSETFEDGKTEKVSITLSAFGVKSRWWSTKKVGSLHPPIISREVILIGCIIPRLCESNPSRTEPVKGGRQCTGLVGIKDDGEYSTRDKLSVVW</sequence>
<evidence type="ECO:0000313" key="1">
    <source>
        <dbReference type="EMBL" id="KAJ9686238.1"/>
    </source>
</evidence>
<name>A0AA38ZC07_VITRO</name>
<accession>A0AA38ZC07</accession>
<proteinExistence type="predicted"/>